<dbReference type="Proteomes" id="UP000539642">
    <property type="component" value="Unassembled WGS sequence"/>
</dbReference>
<gene>
    <name evidence="1" type="ORF">HNQ81_003239</name>
</gene>
<dbReference type="RefSeq" id="WP_183352276.1">
    <property type="nucleotide sequence ID" value="NZ_JACHEO010000027.1"/>
</dbReference>
<comment type="caution">
    <text evidence="1">The sequence shown here is derived from an EMBL/GenBank/DDBJ whole genome shotgun (WGS) entry which is preliminary data.</text>
</comment>
<proteinExistence type="predicted"/>
<protein>
    <submittedName>
        <fullName evidence="1">Uncharacterized protein</fullName>
    </submittedName>
</protein>
<evidence type="ECO:0000313" key="2">
    <source>
        <dbReference type="Proteomes" id="UP000539642"/>
    </source>
</evidence>
<evidence type="ECO:0000313" key="1">
    <source>
        <dbReference type="EMBL" id="MBB5349484.1"/>
    </source>
</evidence>
<accession>A0A840V1E4</accession>
<reference evidence="1 2" key="1">
    <citation type="submission" date="2020-08" db="EMBL/GenBank/DDBJ databases">
        <title>Genomic Encyclopedia of Type Strains, Phase IV (KMG-IV): sequencing the most valuable type-strain genomes for metagenomic binning, comparative biology and taxonomic classification.</title>
        <authorList>
            <person name="Goeker M."/>
        </authorList>
    </citation>
    <scope>NUCLEOTIDE SEQUENCE [LARGE SCALE GENOMIC DNA]</scope>
    <source>
        <strain evidence="1 2">DSM 28570</strain>
    </source>
</reference>
<dbReference type="AlphaFoldDB" id="A0A840V1E4"/>
<keyword evidence="2" id="KW-1185">Reference proteome</keyword>
<sequence>MNLQDTLYFPGTAIASGSQYPLYLLCPTIHLLQPVEPEEGAGDGPGSADLFINHGFCQVHTPQPLGPDRKRFLRLIDDIRERKDDYAAQLSSLTMAAMTAPRQQDDDTSQAILSSLLGGPGRKIARENEGPKQDLWQARLVLKIGEILDQEEEEIARDLLALDEDEHSLYTRLHGEDLVAADEDDNPLADLIDIRARLRQPATGTIRNRFRAWKQLFLSGELPTWRILATHWPDAADIILEAYERHRGQAATPAGALPLPTTVGLTMDEAFAAVAAFRKEFALLADELLATLPAPLPATLIKRWQDALEQHFPAGQFGRTVVAIHHLAGLDISTLLGKPGQEKDQGTLLLAIADIA</sequence>
<dbReference type="EMBL" id="JACHEO010000027">
    <property type="protein sequence ID" value="MBB5349484.1"/>
    <property type="molecule type" value="Genomic_DNA"/>
</dbReference>
<name>A0A840V1E4_9BACT</name>
<organism evidence="1 2">
    <name type="scientific">Desulfoprunum benzoelyticum</name>
    <dbReference type="NCBI Taxonomy" id="1506996"/>
    <lineage>
        <taxon>Bacteria</taxon>
        <taxon>Pseudomonadati</taxon>
        <taxon>Thermodesulfobacteriota</taxon>
        <taxon>Desulfobulbia</taxon>
        <taxon>Desulfobulbales</taxon>
        <taxon>Desulfobulbaceae</taxon>
        <taxon>Desulfoprunum</taxon>
    </lineage>
</organism>